<dbReference type="CDD" id="cd06580">
    <property type="entry name" value="TM_PBP1_transp_TpRbsC_like"/>
    <property type="match status" value="1"/>
</dbReference>
<dbReference type="Proteomes" id="UP000219465">
    <property type="component" value="Unassembled WGS sequence"/>
</dbReference>
<keyword evidence="5 6" id="KW-0472">Membrane</keyword>
<feature type="transmembrane region" description="Helical" evidence="6">
    <location>
        <begin position="57"/>
        <end position="79"/>
    </location>
</feature>
<dbReference type="GO" id="GO:0022857">
    <property type="term" value="F:transmembrane transporter activity"/>
    <property type="evidence" value="ECO:0007669"/>
    <property type="project" value="InterPro"/>
</dbReference>
<evidence type="ECO:0000256" key="3">
    <source>
        <dbReference type="ARBA" id="ARBA00022692"/>
    </source>
</evidence>
<name>A0A286IAJ6_9HYPH</name>
<feature type="transmembrane region" description="Helical" evidence="6">
    <location>
        <begin position="330"/>
        <end position="349"/>
    </location>
</feature>
<accession>A0A286IAJ6</accession>
<sequence length="377" mass="39885">MSVPYAKLPAWVDYGLIPLINLIVAFLVAGLVVLAVGESPLRAASLLIEGAFGYGEGIGFTLYYATNFIFTGLAVAVAFHCGLFNIGGEGQAYVAGLGVALPCLWLDQFAPWYIVFPAAILGAAMVGGFWAMIPGWLQAKRGSHVVITTIMFNFIASSLMVYVLVDVLKPAGSMAPQTRAFAEGGQLPRLDWLLASVGLDIGGAPFNMSFLLALVAAFVVWVVIWRTKLGYEIRTMGHSPTAAAYAGIRQSRIIVITMIMSGALAGMMALNPIMGDQHRMQLDFVAGAGFVGIAVALMGRSHPVGIIPAAILFGMLYQGGAEISFEMPQISRDMITIIQGLVILFAGALENMFRPAITAFFATLGGAGSDKPLPAAE</sequence>
<protein>
    <submittedName>
        <fullName evidence="7">Nucleoside ABC transporter membrane protein</fullName>
    </submittedName>
</protein>
<proteinExistence type="predicted"/>
<comment type="subcellular location">
    <subcellularLocation>
        <location evidence="1">Cell membrane</location>
        <topology evidence="1">Multi-pass membrane protein</topology>
    </subcellularLocation>
</comment>
<evidence type="ECO:0000313" key="8">
    <source>
        <dbReference type="Proteomes" id="UP000219465"/>
    </source>
</evidence>
<feature type="transmembrane region" description="Helical" evidence="6">
    <location>
        <begin position="145"/>
        <end position="165"/>
    </location>
</feature>
<dbReference type="EMBL" id="OCPC01000002">
    <property type="protein sequence ID" value="SOE17082.1"/>
    <property type="molecule type" value="Genomic_DNA"/>
</dbReference>
<dbReference type="OrthoDB" id="45037at2"/>
<evidence type="ECO:0000256" key="5">
    <source>
        <dbReference type="ARBA" id="ARBA00023136"/>
    </source>
</evidence>
<dbReference type="InterPro" id="IPR001851">
    <property type="entry name" value="ABC_transp_permease"/>
</dbReference>
<feature type="transmembrane region" description="Helical" evidence="6">
    <location>
        <begin position="253"/>
        <end position="274"/>
    </location>
</feature>
<gene>
    <name evidence="7" type="ORF">SAMN05877838_1969</name>
</gene>
<dbReference type="AlphaFoldDB" id="A0A286IAJ6"/>
<keyword evidence="2" id="KW-1003">Cell membrane</keyword>
<feature type="transmembrane region" description="Helical" evidence="6">
    <location>
        <begin position="206"/>
        <end position="225"/>
    </location>
</feature>
<reference evidence="8" key="1">
    <citation type="submission" date="2017-08" db="EMBL/GenBank/DDBJ databases">
        <authorList>
            <person name="Varghese N."/>
            <person name="Submissions S."/>
        </authorList>
    </citation>
    <scope>NUCLEOTIDE SEQUENCE [LARGE SCALE GENOMIC DNA]</scope>
    <source>
        <strain evidence="8">KCTC 23107</strain>
    </source>
</reference>
<dbReference type="PANTHER" id="PTHR47089:SF1">
    <property type="entry name" value="GUANOSINE ABC TRANSPORTER PERMEASE PROTEIN NUPP"/>
    <property type="match status" value="1"/>
</dbReference>
<organism evidence="7 8">
    <name type="scientific">Hoeflea halophila</name>
    <dbReference type="NCBI Taxonomy" id="714899"/>
    <lineage>
        <taxon>Bacteria</taxon>
        <taxon>Pseudomonadati</taxon>
        <taxon>Pseudomonadota</taxon>
        <taxon>Alphaproteobacteria</taxon>
        <taxon>Hyphomicrobiales</taxon>
        <taxon>Rhizobiaceae</taxon>
        <taxon>Hoeflea</taxon>
    </lineage>
</organism>
<feature type="transmembrane region" description="Helical" evidence="6">
    <location>
        <begin position="112"/>
        <end position="133"/>
    </location>
</feature>
<evidence type="ECO:0000313" key="7">
    <source>
        <dbReference type="EMBL" id="SOE17082.1"/>
    </source>
</evidence>
<keyword evidence="8" id="KW-1185">Reference proteome</keyword>
<evidence type="ECO:0000256" key="6">
    <source>
        <dbReference type="SAM" id="Phobius"/>
    </source>
</evidence>
<feature type="transmembrane region" description="Helical" evidence="6">
    <location>
        <begin position="280"/>
        <end position="299"/>
    </location>
</feature>
<dbReference type="RefSeq" id="WP_097107312.1">
    <property type="nucleotide sequence ID" value="NZ_OCPC01000002.1"/>
</dbReference>
<evidence type="ECO:0000256" key="1">
    <source>
        <dbReference type="ARBA" id="ARBA00004651"/>
    </source>
</evidence>
<evidence type="ECO:0000256" key="4">
    <source>
        <dbReference type="ARBA" id="ARBA00022989"/>
    </source>
</evidence>
<dbReference type="Pfam" id="PF02653">
    <property type="entry name" value="BPD_transp_2"/>
    <property type="match status" value="1"/>
</dbReference>
<keyword evidence="3 6" id="KW-0812">Transmembrane</keyword>
<feature type="transmembrane region" description="Helical" evidence="6">
    <location>
        <begin position="306"/>
        <end position="324"/>
    </location>
</feature>
<keyword evidence="4 6" id="KW-1133">Transmembrane helix</keyword>
<evidence type="ECO:0000256" key="2">
    <source>
        <dbReference type="ARBA" id="ARBA00022475"/>
    </source>
</evidence>
<dbReference type="PANTHER" id="PTHR47089">
    <property type="entry name" value="ABC TRANSPORTER, PERMEASE PROTEIN"/>
    <property type="match status" value="1"/>
</dbReference>
<feature type="transmembrane region" description="Helical" evidence="6">
    <location>
        <begin position="15"/>
        <end position="36"/>
    </location>
</feature>
<dbReference type="GO" id="GO:0005886">
    <property type="term" value="C:plasma membrane"/>
    <property type="evidence" value="ECO:0007669"/>
    <property type="project" value="UniProtKB-SubCell"/>
</dbReference>